<gene>
    <name evidence="8" type="ORF">DSTB1V02_LOCUS11789</name>
</gene>
<dbReference type="GO" id="GO:0061762">
    <property type="term" value="P:CAMKK-AMPK signaling cascade"/>
    <property type="evidence" value="ECO:0007669"/>
    <property type="project" value="TreeGrafter"/>
</dbReference>
<feature type="compositionally biased region" description="Basic and acidic residues" evidence="6">
    <location>
        <begin position="1"/>
        <end position="18"/>
    </location>
</feature>
<evidence type="ECO:0000256" key="5">
    <source>
        <dbReference type="ARBA" id="ARBA00022840"/>
    </source>
</evidence>
<proteinExistence type="predicted"/>
<evidence type="ECO:0000313" key="8">
    <source>
        <dbReference type="EMBL" id="CAD7252028.1"/>
    </source>
</evidence>
<keyword evidence="2" id="KW-0808">Transferase</keyword>
<sequence length="275" mass="30841">MPKVESARDRKGKNDTKRPFSPGRGPTQIYTLRSLSVHFQKIIHRDIKPSNLLLGDNDRVRVADFGVCNEFDGSDALLSNTAGTPAFIAPEALRCRRGTYSGKAADMWSMGITLYALVMGDVPFRDENIMALYHKIQNEPLSFPDAPRVCDSLKDLIAKLLHKDPGERLTLPRVKEHEWVTRGGKNPLPSEEENCTNLVEVTEEEVKNSVRSIPKLDTLILVKSMIKKHSFQHPFKVKFQMNGRSNSAPGSYDSLLSRKMSLDAKLPAVDEKIGR</sequence>
<accession>A0A7R9AD85</accession>
<dbReference type="Pfam" id="PF00069">
    <property type="entry name" value="Pkinase"/>
    <property type="match status" value="1"/>
</dbReference>
<evidence type="ECO:0000256" key="3">
    <source>
        <dbReference type="ARBA" id="ARBA00022741"/>
    </source>
</evidence>
<evidence type="ECO:0000256" key="4">
    <source>
        <dbReference type="ARBA" id="ARBA00022777"/>
    </source>
</evidence>
<keyword evidence="3" id="KW-0547">Nucleotide-binding</keyword>
<dbReference type="PROSITE" id="PS00108">
    <property type="entry name" value="PROTEIN_KINASE_ST"/>
    <property type="match status" value="1"/>
</dbReference>
<keyword evidence="5" id="KW-0067">ATP-binding</keyword>
<evidence type="ECO:0000256" key="1">
    <source>
        <dbReference type="ARBA" id="ARBA00022527"/>
    </source>
</evidence>
<protein>
    <recommendedName>
        <fullName evidence="7">Protein kinase domain-containing protein</fullName>
    </recommendedName>
</protein>
<dbReference type="InterPro" id="IPR008271">
    <property type="entry name" value="Ser/Thr_kinase_AS"/>
</dbReference>
<dbReference type="PROSITE" id="PS50011">
    <property type="entry name" value="PROTEIN_KINASE_DOM"/>
    <property type="match status" value="1"/>
</dbReference>
<evidence type="ECO:0000313" key="9">
    <source>
        <dbReference type="Proteomes" id="UP000677054"/>
    </source>
</evidence>
<keyword evidence="9" id="KW-1185">Reference proteome</keyword>
<dbReference type="Proteomes" id="UP000677054">
    <property type="component" value="Unassembled WGS sequence"/>
</dbReference>
<keyword evidence="1" id="KW-0723">Serine/threonine-protein kinase</keyword>
<feature type="domain" description="Protein kinase" evidence="7">
    <location>
        <begin position="1"/>
        <end position="180"/>
    </location>
</feature>
<dbReference type="SUPFAM" id="SSF56112">
    <property type="entry name" value="Protein kinase-like (PK-like)"/>
    <property type="match status" value="1"/>
</dbReference>
<dbReference type="GO" id="GO:0004674">
    <property type="term" value="F:protein serine/threonine kinase activity"/>
    <property type="evidence" value="ECO:0007669"/>
    <property type="project" value="UniProtKB-KW"/>
</dbReference>
<reference evidence="8" key="1">
    <citation type="submission" date="2020-11" db="EMBL/GenBank/DDBJ databases">
        <authorList>
            <person name="Tran Van P."/>
        </authorList>
    </citation>
    <scope>NUCLEOTIDE SEQUENCE</scope>
</reference>
<dbReference type="OrthoDB" id="68483at2759"/>
<keyword evidence="4" id="KW-0418">Kinase</keyword>
<dbReference type="EMBL" id="CAJPEV010004042">
    <property type="protein sequence ID" value="CAG0901055.1"/>
    <property type="molecule type" value="Genomic_DNA"/>
</dbReference>
<feature type="region of interest" description="Disordered" evidence="6">
    <location>
        <begin position="1"/>
        <end position="27"/>
    </location>
</feature>
<evidence type="ECO:0000256" key="6">
    <source>
        <dbReference type="SAM" id="MobiDB-lite"/>
    </source>
</evidence>
<evidence type="ECO:0000256" key="2">
    <source>
        <dbReference type="ARBA" id="ARBA00022679"/>
    </source>
</evidence>
<organism evidence="8">
    <name type="scientific">Darwinula stevensoni</name>
    <dbReference type="NCBI Taxonomy" id="69355"/>
    <lineage>
        <taxon>Eukaryota</taxon>
        <taxon>Metazoa</taxon>
        <taxon>Ecdysozoa</taxon>
        <taxon>Arthropoda</taxon>
        <taxon>Crustacea</taxon>
        <taxon>Oligostraca</taxon>
        <taxon>Ostracoda</taxon>
        <taxon>Podocopa</taxon>
        <taxon>Podocopida</taxon>
        <taxon>Darwinulocopina</taxon>
        <taxon>Darwinuloidea</taxon>
        <taxon>Darwinulidae</taxon>
        <taxon>Darwinula</taxon>
    </lineage>
</organism>
<dbReference type="EMBL" id="LR903559">
    <property type="protein sequence ID" value="CAD7252028.1"/>
    <property type="molecule type" value="Genomic_DNA"/>
</dbReference>
<dbReference type="InterPro" id="IPR011009">
    <property type="entry name" value="Kinase-like_dom_sf"/>
</dbReference>
<evidence type="ECO:0000259" key="7">
    <source>
        <dbReference type="PROSITE" id="PS50011"/>
    </source>
</evidence>
<dbReference type="SMART" id="SM00220">
    <property type="entry name" value="S_TKc"/>
    <property type="match status" value="1"/>
</dbReference>
<dbReference type="PANTHER" id="PTHR43895">
    <property type="entry name" value="CALCIUM/CALMODULIN-DEPENDENT PROTEIN KINASE KINASE-RELATED"/>
    <property type="match status" value="1"/>
</dbReference>
<dbReference type="Gene3D" id="1.10.510.10">
    <property type="entry name" value="Transferase(Phosphotransferase) domain 1"/>
    <property type="match status" value="1"/>
</dbReference>
<name>A0A7R9AD85_9CRUS</name>
<dbReference type="PANTHER" id="PTHR43895:SF164">
    <property type="entry name" value="CALCIUM_CALMODULIN-DEPENDENT PROTEIN KINASE KINASE"/>
    <property type="match status" value="1"/>
</dbReference>
<dbReference type="AlphaFoldDB" id="A0A7R9AD85"/>
<dbReference type="GO" id="GO:0005524">
    <property type="term" value="F:ATP binding"/>
    <property type="evidence" value="ECO:0007669"/>
    <property type="project" value="UniProtKB-KW"/>
</dbReference>
<dbReference type="InterPro" id="IPR000719">
    <property type="entry name" value="Prot_kinase_dom"/>
</dbReference>